<sequence>MCDYNRGHWIIVYHRIYYQLCNLNPQLEIGESGKSTKELEQIILRLKRVLQRTQEENERLKCAPGPVSKEEMKRMKAENEQLREELERARLAAGSRLNTKRLNTEKSLLRLSQEYENLRKSYEEVG</sequence>
<name>A0A8E0VP17_9TREM</name>
<protein>
    <submittedName>
        <fullName evidence="2">Centrosomal protein of</fullName>
    </submittedName>
</protein>
<accession>A0A8E0VP17</accession>
<dbReference type="AlphaFoldDB" id="A0A8E0VP17"/>
<dbReference type="EMBL" id="LUCM01001032">
    <property type="protein sequence ID" value="KAA0199605.1"/>
    <property type="molecule type" value="Genomic_DNA"/>
</dbReference>
<evidence type="ECO:0000313" key="2">
    <source>
        <dbReference type="EMBL" id="KAA0199605.1"/>
    </source>
</evidence>
<comment type="caution">
    <text evidence="2">The sequence shown here is derived from an EMBL/GenBank/DDBJ whole genome shotgun (WGS) entry which is preliminary data.</text>
</comment>
<evidence type="ECO:0000256" key="1">
    <source>
        <dbReference type="SAM" id="Coils"/>
    </source>
</evidence>
<dbReference type="OrthoDB" id="6351660at2759"/>
<gene>
    <name evidence="2" type="ORF">FBUS_00900</name>
</gene>
<reference evidence="2" key="1">
    <citation type="submission" date="2019-05" db="EMBL/GenBank/DDBJ databases">
        <title>Annotation for the trematode Fasciolopsis buski.</title>
        <authorList>
            <person name="Choi Y.-J."/>
        </authorList>
    </citation>
    <scope>NUCLEOTIDE SEQUENCE</scope>
    <source>
        <strain evidence="2">HT</strain>
        <tissue evidence="2">Whole worm</tissue>
    </source>
</reference>
<proteinExistence type="predicted"/>
<feature type="coiled-coil region" evidence="1">
    <location>
        <begin position="36"/>
        <end position="121"/>
    </location>
</feature>
<keyword evidence="1" id="KW-0175">Coiled coil</keyword>
<keyword evidence="3" id="KW-1185">Reference proteome</keyword>
<evidence type="ECO:0000313" key="3">
    <source>
        <dbReference type="Proteomes" id="UP000728185"/>
    </source>
</evidence>
<dbReference type="Proteomes" id="UP000728185">
    <property type="component" value="Unassembled WGS sequence"/>
</dbReference>
<organism evidence="2 3">
    <name type="scientific">Fasciolopsis buskii</name>
    <dbReference type="NCBI Taxonomy" id="27845"/>
    <lineage>
        <taxon>Eukaryota</taxon>
        <taxon>Metazoa</taxon>
        <taxon>Spiralia</taxon>
        <taxon>Lophotrochozoa</taxon>
        <taxon>Platyhelminthes</taxon>
        <taxon>Trematoda</taxon>
        <taxon>Digenea</taxon>
        <taxon>Plagiorchiida</taxon>
        <taxon>Echinostomata</taxon>
        <taxon>Echinostomatoidea</taxon>
        <taxon>Fasciolidae</taxon>
        <taxon>Fasciolopsis</taxon>
    </lineage>
</organism>